<protein>
    <submittedName>
        <fullName evidence="2">Uncharacterized protein</fullName>
    </submittedName>
</protein>
<organism evidence="2 3">
    <name type="scientific">Luminiphilus syltensis NOR5-1B</name>
    <dbReference type="NCBI Taxonomy" id="565045"/>
    <lineage>
        <taxon>Bacteria</taxon>
        <taxon>Pseudomonadati</taxon>
        <taxon>Pseudomonadota</taxon>
        <taxon>Gammaproteobacteria</taxon>
        <taxon>Cellvibrionales</taxon>
        <taxon>Halieaceae</taxon>
        <taxon>Luminiphilus</taxon>
    </lineage>
</organism>
<dbReference type="EMBL" id="DS999411">
    <property type="protein sequence ID" value="EED35730.1"/>
    <property type="molecule type" value="Genomic_DNA"/>
</dbReference>
<name>B8KXK7_9GAMM</name>
<dbReference type="AlphaFoldDB" id="B8KXK7"/>
<evidence type="ECO:0000256" key="1">
    <source>
        <dbReference type="SAM" id="MobiDB-lite"/>
    </source>
</evidence>
<reference evidence="3" key="1">
    <citation type="journal article" date="2013" name="BMC Microbiol.">
        <title>Taxonomy and evolution of bacteriochlorophyll a-containing members of the OM60/NOR5 clade of marine gammaproteobacteria: description of Luminiphilus syltensis gen. nov., sp. nov., reclassification of Haliea rubra as Pseudohaliea rubra gen. nov., comb. nov., and emendation of Chromatocurvus halotolerans.</title>
        <authorList>
            <person name="Spring S."/>
            <person name="Riedel T."/>
            <person name="Sproer C."/>
            <person name="Yan S."/>
            <person name="Harder J."/>
            <person name="Fuchs B.M."/>
        </authorList>
    </citation>
    <scope>NUCLEOTIDE SEQUENCE [LARGE SCALE GENOMIC DNA]</scope>
    <source>
        <strain evidence="3">NOR51-B</strain>
    </source>
</reference>
<dbReference type="Proteomes" id="UP000004699">
    <property type="component" value="Unassembled WGS sequence"/>
</dbReference>
<evidence type="ECO:0000313" key="3">
    <source>
        <dbReference type="Proteomes" id="UP000004699"/>
    </source>
</evidence>
<keyword evidence="3" id="KW-1185">Reference proteome</keyword>
<sequence length="44" mass="4659">MGFASASPISRHGAWSSANGFQSNDCGTAQALISLTRDEPFFKP</sequence>
<feature type="region of interest" description="Disordered" evidence="1">
    <location>
        <begin position="1"/>
        <end position="22"/>
    </location>
</feature>
<dbReference type="STRING" id="565045.NOR51B_1677"/>
<accession>B8KXK7</accession>
<evidence type="ECO:0000313" key="2">
    <source>
        <dbReference type="EMBL" id="EED35730.1"/>
    </source>
</evidence>
<proteinExistence type="predicted"/>
<dbReference type="HOGENOM" id="CLU_3218270_0_0_6"/>
<gene>
    <name evidence="2" type="ORF">NOR51B_1677</name>
</gene>